<evidence type="ECO:0000256" key="2">
    <source>
        <dbReference type="ARBA" id="ARBA00023015"/>
    </source>
</evidence>
<proteinExistence type="inferred from homology"/>
<reference evidence="9" key="1">
    <citation type="journal article" date="2019" name="Int. J. Syst. Evol. Microbiol.">
        <title>The Global Catalogue of Microorganisms (GCM) 10K type strain sequencing project: providing services to taxonomists for standard genome sequencing and annotation.</title>
        <authorList>
            <consortium name="The Broad Institute Genomics Platform"/>
            <consortium name="The Broad Institute Genome Sequencing Center for Infectious Disease"/>
            <person name="Wu L."/>
            <person name="Ma J."/>
        </authorList>
    </citation>
    <scope>NUCLEOTIDE SEQUENCE [LARGE SCALE GENOMIC DNA]</scope>
    <source>
        <strain evidence="9">CECT 7956</strain>
    </source>
</reference>
<dbReference type="InterPro" id="IPR036388">
    <property type="entry name" value="WH-like_DNA-bd_sf"/>
</dbReference>
<dbReference type="SUPFAM" id="SSF88946">
    <property type="entry name" value="Sigma2 domain of RNA polymerase sigma factors"/>
    <property type="match status" value="1"/>
</dbReference>
<evidence type="ECO:0000256" key="1">
    <source>
        <dbReference type="ARBA" id="ARBA00010641"/>
    </source>
</evidence>
<accession>A0ABV7YQD2</accession>
<dbReference type="EMBL" id="JBHRYQ010000001">
    <property type="protein sequence ID" value="MFC3809191.1"/>
    <property type="molecule type" value="Genomic_DNA"/>
</dbReference>
<name>A0ABV7YQD2_9BACT</name>
<sequence length="202" mass="23607">MKVNLSNNEKEEDLFLKAILTKCLKKDETAQNMLFQLFYGYAKSICLRYSSSQEDAKDILMKGFMKVFQNLEKYAFERPFKAWLRTILVNTAHTYYRDQKKFENEISLENQPEIENSESIINALSAEELLALIQKLTPAYRSVFVMYAVDGYTHHEISEILNINEGTSKSNYMKARLKLQGFIQKINPDLFYQYSTSKTKSI</sequence>
<dbReference type="Gene3D" id="1.10.10.10">
    <property type="entry name" value="Winged helix-like DNA-binding domain superfamily/Winged helix DNA-binding domain"/>
    <property type="match status" value="1"/>
</dbReference>
<evidence type="ECO:0000256" key="3">
    <source>
        <dbReference type="ARBA" id="ARBA00023082"/>
    </source>
</evidence>
<dbReference type="Pfam" id="PF08281">
    <property type="entry name" value="Sigma70_r4_2"/>
    <property type="match status" value="1"/>
</dbReference>
<dbReference type="NCBIfam" id="TIGR02937">
    <property type="entry name" value="sigma70-ECF"/>
    <property type="match status" value="1"/>
</dbReference>
<keyword evidence="3" id="KW-0731">Sigma factor</keyword>
<evidence type="ECO:0000256" key="5">
    <source>
        <dbReference type="ARBA" id="ARBA00023163"/>
    </source>
</evidence>
<keyword evidence="9" id="KW-1185">Reference proteome</keyword>
<evidence type="ECO:0000256" key="4">
    <source>
        <dbReference type="ARBA" id="ARBA00023125"/>
    </source>
</evidence>
<keyword evidence="2" id="KW-0805">Transcription regulation</keyword>
<keyword evidence="4" id="KW-0238">DNA-binding</keyword>
<keyword evidence="5" id="KW-0804">Transcription</keyword>
<dbReference type="Pfam" id="PF04542">
    <property type="entry name" value="Sigma70_r2"/>
    <property type="match status" value="1"/>
</dbReference>
<dbReference type="CDD" id="cd06171">
    <property type="entry name" value="Sigma70_r4"/>
    <property type="match status" value="1"/>
</dbReference>
<organism evidence="8 9">
    <name type="scientific">Lacihabitans lacunae</name>
    <dbReference type="NCBI Taxonomy" id="1028214"/>
    <lineage>
        <taxon>Bacteria</taxon>
        <taxon>Pseudomonadati</taxon>
        <taxon>Bacteroidota</taxon>
        <taxon>Cytophagia</taxon>
        <taxon>Cytophagales</taxon>
        <taxon>Leadbetterellaceae</taxon>
        <taxon>Lacihabitans</taxon>
    </lineage>
</organism>
<gene>
    <name evidence="8" type="ORF">ACFOOI_00875</name>
</gene>
<protein>
    <submittedName>
        <fullName evidence="8">RNA polymerase sigma factor</fullName>
    </submittedName>
</protein>
<dbReference type="InterPro" id="IPR013324">
    <property type="entry name" value="RNA_pol_sigma_r3/r4-like"/>
</dbReference>
<dbReference type="InterPro" id="IPR039425">
    <property type="entry name" value="RNA_pol_sigma-70-like"/>
</dbReference>
<dbReference type="Gene3D" id="1.10.1740.10">
    <property type="match status" value="1"/>
</dbReference>
<dbReference type="SUPFAM" id="SSF88659">
    <property type="entry name" value="Sigma3 and sigma4 domains of RNA polymerase sigma factors"/>
    <property type="match status" value="1"/>
</dbReference>
<evidence type="ECO:0000313" key="8">
    <source>
        <dbReference type="EMBL" id="MFC3809191.1"/>
    </source>
</evidence>
<evidence type="ECO:0000259" key="7">
    <source>
        <dbReference type="Pfam" id="PF08281"/>
    </source>
</evidence>
<comment type="caution">
    <text evidence="8">The sequence shown here is derived from an EMBL/GenBank/DDBJ whole genome shotgun (WGS) entry which is preliminary data.</text>
</comment>
<comment type="similarity">
    <text evidence="1">Belongs to the sigma-70 factor family. ECF subfamily.</text>
</comment>
<dbReference type="RefSeq" id="WP_379833914.1">
    <property type="nucleotide sequence ID" value="NZ_JBHRYQ010000001.1"/>
</dbReference>
<feature type="domain" description="RNA polymerase sigma factor 70 region 4 type 2" evidence="7">
    <location>
        <begin position="127"/>
        <end position="179"/>
    </location>
</feature>
<evidence type="ECO:0000313" key="9">
    <source>
        <dbReference type="Proteomes" id="UP001595616"/>
    </source>
</evidence>
<dbReference type="Proteomes" id="UP001595616">
    <property type="component" value="Unassembled WGS sequence"/>
</dbReference>
<dbReference type="InterPro" id="IPR013249">
    <property type="entry name" value="RNA_pol_sigma70_r4_t2"/>
</dbReference>
<dbReference type="InterPro" id="IPR014284">
    <property type="entry name" value="RNA_pol_sigma-70_dom"/>
</dbReference>
<dbReference type="PANTHER" id="PTHR43133:SF8">
    <property type="entry name" value="RNA POLYMERASE SIGMA FACTOR HI_1459-RELATED"/>
    <property type="match status" value="1"/>
</dbReference>
<dbReference type="InterPro" id="IPR007627">
    <property type="entry name" value="RNA_pol_sigma70_r2"/>
</dbReference>
<dbReference type="InterPro" id="IPR013325">
    <property type="entry name" value="RNA_pol_sigma_r2"/>
</dbReference>
<feature type="domain" description="RNA polymerase sigma-70 region 2" evidence="6">
    <location>
        <begin position="34"/>
        <end position="101"/>
    </location>
</feature>
<evidence type="ECO:0000259" key="6">
    <source>
        <dbReference type="Pfam" id="PF04542"/>
    </source>
</evidence>
<dbReference type="PANTHER" id="PTHR43133">
    <property type="entry name" value="RNA POLYMERASE ECF-TYPE SIGMA FACTO"/>
    <property type="match status" value="1"/>
</dbReference>